<feature type="region of interest" description="Disordered" evidence="1">
    <location>
        <begin position="1"/>
        <end position="42"/>
    </location>
</feature>
<evidence type="ECO:0000256" key="1">
    <source>
        <dbReference type="SAM" id="MobiDB-lite"/>
    </source>
</evidence>
<gene>
    <name evidence="2" type="primary">RvY_18206-1</name>
    <name evidence="2" type="synonym">RvY_18206.1</name>
    <name evidence="2" type="ORF">RvY_18206</name>
</gene>
<comment type="caution">
    <text evidence="2">The sequence shown here is derived from an EMBL/GenBank/DDBJ whole genome shotgun (WGS) entry which is preliminary data.</text>
</comment>
<sequence length="57" mass="5958">MRKAGSSSEGSSSSDQLINESAVPDSTAEVPNSASEDELVQQDIDLHAVVRQAENNG</sequence>
<evidence type="ECO:0000313" key="2">
    <source>
        <dbReference type="EMBL" id="GAV08531.1"/>
    </source>
</evidence>
<keyword evidence="3" id="KW-1185">Reference proteome</keyword>
<dbReference type="EMBL" id="BDGG01000018">
    <property type="protein sequence ID" value="GAV08531.1"/>
    <property type="molecule type" value="Genomic_DNA"/>
</dbReference>
<reference evidence="2 3" key="1">
    <citation type="journal article" date="2016" name="Nat. Commun.">
        <title>Extremotolerant tardigrade genome and improved radiotolerance of human cultured cells by tardigrade-unique protein.</title>
        <authorList>
            <person name="Hashimoto T."/>
            <person name="Horikawa D.D."/>
            <person name="Saito Y."/>
            <person name="Kuwahara H."/>
            <person name="Kozuka-Hata H."/>
            <person name="Shin-I T."/>
            <person name="Minakuchi Y."/>
            <person name="Ohishi K."/>
            <person name="Motoyama A."/>
            <person name="Aizu T."/>
            <person name="Enomoto A."/>
            <person name="Kondo K."/>
            <person name="Tanaka S."/>
            <person name="Hara Y."/>
            <person name="Koshikawa S."/>
            <person name="Sagara H."/>
            <person name="Miura T."/>
            <person name="Yokobori S."/>
            <person name="Miyagawa K."/>
            <person name="Suzuki Y."/>
            <person name="Kubo T."/>
            <person name="Oyama M."/>
            <person name="Kohara Y."/>
            <person name="Fujiyama A."/>
            <person name="Arakawa K."/>
            <person name="Katayama T."/>
            <person name="Toyoda A."/>
            <person name="Kunieda T."/>
        </authorList>
    </citation>
    <scope>NUCLEOTIDE SEQUENCE [LARGE SCALE GENOMIC DNA]</scope>
    <source>
        <strain evidence="2 3">YOKOZUNA-1</strain>
    </source>
</reference>
<dbReference type="AlphaFoldDB" id="A0A1D1W508"/>
<protein>
    <submittedName>
        <fullName evidence="2">Uncharacterized protein</fullName>
    </submittedName>
</protein>
<evidence type="ECO:0000313" key="3">
    <source>
        <dbReference type="Proteomes" id="UP000186922"/>
    </source>
</evidence>
<accession>A0A1D1W508</accession>
<dbReference type="Proteomes" id="UP000186922">
    <property type="component" value="Unassembled WGS sequence"/>
</dbReference>
<name>A0A1D1W508_RAMVA</name>
<proteinExistence type="predicted"/>
<feature type="compositionally biased region" description="Low complexity" evidence="1">
    <location>
        <begin position="1"/>
        <end position="14"/>
    </location>
</feature>
<organism evidence="2 3">
    <name type="scientific">Ramazzottius varieornatus</name>
    <name type="common">Water bear</name>
    <name type="synonym">Tardigrade</name>
    <dbReference type="NCBI Taxonomy" id="947166"/>
    <lineage>
        <taxon>Eukaryota</taxon>
        <taxon>Metazoa</taxon>
        <taxon>Ecdysozoa</taxon>
        <taxon>Tardigrada</taxon>
        <taxon>Eutardigrada</taxon>
        <taxon>Parachela</taxon>
        <taxon>Hypsibioidea</taxon>
        <taxon>Ramazzottiidae</taxon>
        <taxon>Ramazzottius</taxon>
    </lineage>
</organism>